<keyword evidence="1" id="KW-0614">Plasmid</keyword>
<proteinExistence type="predicted"/>
<accession>A0A330JYF1</accession>
<dbReference type="EMBL" id="LT985191">
    <property type="protein sequence ID" value="SPD89642.1"/>
    <property type="molecule type" value="Genomic_DNA"/>
</dbReference>
<geneLocation type="plasmid" evidence="2">
    <name>pp2</name>
</geneLocation>
<evidence type="ECO:0000313" key="2">
    <source>
        <dbReference type="Proteomes" id="UP000307241"/>
    </source>
</evidence>
<gene>
    <name evidence="1" type="ORF">PSCFBP3800_P200006</name>
</gene>
<sequence>MKGRWWPGKRPSSLKATDFVGRKAEVPCYYPAQFYLQESDDVDSRIAETKKPRLPAGLFGKS</sequence>
<dbReference type="Proteomes" id="UP000307241">
    <property type="component" value="Plasmid PP2"/>
</dbReference>
<reference evidence="2" key="1">
    <citation type="submission" date="2018-02" db="EMBL/GenBank/DDBJ databases">
        <authorList>
            <person name="Blom J."/>
        </authorList>
    </citation>
    <scope>NUCLEOTIDE SEQUENCE [LARGE SCALE GENOMIC DNA]</scope>
    <source>
        <strain evidence="2">CFBP 3800</strain>
        <plasmid evidence="2">pp2</plasmid>
    </source>
</reference>
<name>A0A330JYF1_9PSED</name>
<organism evidence="1 2">
    <name type="scientific">Pseudomonas syringae group genomosp. 3</name>
    <dbReference type="NCBI Taxonomy" id="251701"/>
    <lineage>
        <taxon>Bacteria</taxon>
        <taxon>Pseudomonadati</taxon>
        <taxon>Pseudomonadota</taxon>
        <taxon>Gammaproteobacteria</taxon>
        <taxon>Pseudomonadales</taxon>
        <taxon>Pseudomonadaceae</taxon>
        <taxon>Pseudomonas</taxon>
    </lineage>
</organism>
<evidence type="ECO:0000313" key="1">
    <source>
        <dbReference type="EMBL" id="SPD89642.1"/>
    </source>
</evidence>
<dbReference type="AlphaFoldDB" id="A0A330JYF1"/>
<protein>
    <submittedName>
        <fullName evidence="1">Uncharacterized protein</fullName>
    </submittedName>
</protein>